<reference evidence="1 2" key="1">
    <citation type="journal article" date="2020" name="Nature">
        <title>Six reference-quality genomes reveal evolution of bat adaptations.</title>
        <authorList>
            <person name="Jebb D."/>
            <person name="Huang Z."/>
            <person name="Pippel M."/>
            <person name="Hughes G.M."/>
            <person name="Lavrichenko K."/>
            <person name="Devanna P."/>
            <person name="Winkler S."/>
            <person name="Jermiin L.S."/>
            <person name="Skirmuntt E.C."/>
            <person name="Katzourakis A."/>
            <person name="Burkitt-Gray L."/>
            <person name="Ray D.A."/>
            <person name="Sullivan K.A.M."/>
            <person name="Roscito J.G."/>
            <person name="Kirilenko B.M."/>
            <person name="Davalos L.M."/>
            <person name="Corthals A.P."/>
            <person name="Power M.L."/>
            <person name="Jones G."/>
            <person name="Ransome R.D."/>
            <person name="Dechmann D.K.N."/>
            <person name="Locatelli A.G."/>
            <person name="Puechmaille S.J."/>
            <person name="Fedrigo O."/>
            <person name="Jarvis E.D."/>
            <person name="Hiller M."/>
            <person name="Vernes S.C."/>
            <person name="Myers E.W."/>
            <person name="Teeling E.C."/>
        </authorList>
    </citation>
    <scope>NUCLEOTIDE SEQUENCE [LARGE SCALE GENOMIC DNA]</scope>
    <source>
        <strain evidence="1">Bat1K_MPI-CBG_1</strain>
    </source>
</reference>
<evidence type="ECO:0000313" key="2">
    <source>
        <dbReference type="Proteomes" id="UP000664940"/>
    </source>
</evidence>
<proteinExistence type="predicted"/>
<comment type="caution">
    <text evidence="1">The sequence shown here is derived from an EMBL/GenBank/DDBJ whole genome shotgun (WGS) entry which is preliminary data.</text>
</comment>
<evidence type="ECO:0000313" key="1">
    <source>
        <dbReference type="EMBL" id="KAF6108729.1"/>
    </source>
</evidence>
<sequence>MFPVGVLLPLVNGNAVTARLMGTSYSVSPAQKGRSTQTQNIILTSADDAKLVMENKTLT</sequence>
<dbReference type="AlphaFoldDB" id="A0A834AAF3"/>
<dbReference type="Proteomes" id="UP000664940">
    <property type="component" value="Unassembled WGS sequence"/>
</dbReference>
<keyword evidence="1" id="KW-0675">Receptor</keyword>
<accession>A0A834AAF3</accession>
<name>A0A834AAF3_9CHIR</name>
<gene>
    <name evidence="1" type="ORF">HJG60_004935</name>
</gene>
<organism evidence="1 2">
    <name type="scientific">Phyllostomus discolor</name>
    <name type="common">pale spear-nosed bat</name>
    <dbReference type="NCBI Taxonomy" id="89673"/>
    <lineage>
        <taxon>Eukaryota</taxon>
        <taxon>Metazoa</taxon>
        <taxon>Chordata</taxon>
        <taxon>Craniata</taxon>
        <taxon>Vertebrata</taxon>
        <taxon>Euteleostomi</taxon>
        <taxon>Mammalia</taxon>
        <taxon>Eutheria</taxon>
        <taxon>Laurasiatheria</taxon>
        <taxon>Chiroptera</taxon>
        <taxon>Yangochiroptera</taxon>
        <taxon>Phyllostomidae</taxon>
        <taxon>Phyllostominae</taxon>
        <taxon>Phyllostomus</taxon>
    </lineage>
</organism>
<dbReference type="EMBL" id="JABVXQ010000005">
    <property type="protein sequence ID" value="KAF6108729.1"/>
    <property type="molecule type" value="Genomic_DNA"/>
</dbReference>
<protein>
    <submittedName>
        <fullName evidence="1">Fas cell surface death receptor</fullName>
    </submittedName>
</protein>